<comment type="caution">
    <text evidence="2">The sequence shown here is derived from an EMBL/GenBank/DDBJ whole genome shotgun (WGS) entry which is preliminary data.</text>
</comment>
<name>A0A427AT34_ENSVE</name>
<reference evidence="2 3" key="1">
    <citation type="journal article" date="2014" name="Agronomy (Basel)">
        <title>A Draft Genome Sequence for Ensete ventricosum, the Drought-Tolerant Tree Against Hunger.</title>
        <authorList>
            <person name="Harrison J."/>
            <person name="Moore K.A."/>
            <person name="Paszkiewicz K."/>
            <person name="Jones T."/>
            <person name="Grant M."/>
            <person name="Ambacheew D."/>
            <person name="Muzemil S."/>
            <person name="Studholme D.J."/>
        </authorList>
    </citation>
    <scope>NUCLEOTIDE SEQUENCE [LARGE SCALE GENOMIC DNA]</scope>
</reference>
<evidence type="ECO:0000313" key="2">
    <source>
        <dbReference type="EMBL" id="RRT79296.1"/>
    </source>
</evidence>
<feature type="region of interest" description="Disordered" evidence="1">
    <location>
        <begin position="95"/>
        <end position="119"/>
    </location>
</feature>
<evidence type="ECO:0000313" key="3">
    <source>
        <dbReference type="Proteomes" id="UP000287651"/>
    </source>
</evidence>
<accession>A0A427AT34</accession>
<organism evidence="2 3">
    <name type="scientific">Ensete ventricosum</name>
    <name type="common">Abyssinian banana</name>
    <name type="synonym">Musa ensete</name>
    <dbReference type="NCBI Taxonomy" id="4639"/>
    <lineage>
        <taxon>Eukaryota</taxon>
        <taxon>Viridiplantae</taxon>
        <taxon>Streptophyta</taxon>
        <taxon>Embryophyta</taxon>
        <taxon>Tracheophyta</taxon>
        <taxon>Spermatophyta</taxon>
        <taxon>Magnoliopsida</taxon>
        <taxon>Liliopsida</taxon>
        <taxon>Zingiberales</taxon>
        <taxon>Musaceae</taxon>
        <taxon>Ensete</taxon>
    </lineage>
</organism>
<gene>
    <name evidence="2" type="ORF">B296_00002992</name>
</gene>
<evidence type="ECO:0000256" key="1">
    <source>
        <dbReference type="SAM" id="MobiDB-lite"/>
    </source>
</evidence>
<sequence length="150" mass="16780">MGMTWRSVATYRTKSKTLFDKDICVDMSVSSPTTDPPGIPYNVIIGRPTLNRLKATVSTYHRIMKFLTRAGVGEARSDPGESRQCYLTTMTLPKRLKVPTTTTGPQSPDRDTQDPDPKEQALEVPLDLTQLDKMVKVDLGLLEEQQIQLV</sequence>
<proteinExistence type="predicted"/>
<feature type="compositionally biased region" description="Basic and acidic residues" evidence="1">
    <location>
        <begin position="108"/>
        <end position="119"/>
    </location>
</feature>
<dbReference type="Proteomes" id="UP000287651">
    <property type="component" value="Unassembled WGS sequence"/>
</dbReference>
<dbReference type="AlphaFoldDB" id="A0A427AT34"/>
<protein>
    <submittedName>
        <fullName evidence="2">Uncharacterized protein</fullName>
    </submittedName>
</protein>
<dbReference type="EMBL" id="AMZH03001438">
    <property type="protein sequence ID" value="RRT79296.1"/>
    <property type="molecule type" value="Genomic_DNA"/>
</dbReference>